<keyword evidence="2" id="KW-1185">Reference proteome</keyword>
<reference evidence="1 2" key="1">
    <citation type="submission" date="2019-02" db="EMBL/GenBank/DDBJ databases">
        <title>Deep-cultivation of Planctomycetes and their phenomic and genomic characterization uncovers novel biology.</title>
        <authorList>
            <person name="Wiegand S."/>
            <person name="Jogler M."/>
            <person name="Boedeker C."/>
            <person name="Pinto D."/>
            <person name="Vollmers J."/>
            <person name="Rivas-Marin E."/>
            <person name="Kohn T."/>
            <person name="Peeters S.H."/>
            <person name="Heuer A."/>
            <person name="Rast P."/>
            <person name="Oberbeckmann S."/>
            <person name="Bunk B."/>
            <person name="Jeske O."/>
            <person name="Meyerdierks A."/>
            <person name="Storesund J.E."/>
            <person name="Kallscheuer N."/>
            <person name="Luecker S."/>
            <person name="Lage O.M."/>
            <person name="Pohl T."/>
            <person name="Merkel B.J."/>
            <person name="Hornburger P."/>
            <person name="Mueller R.-W."/>
            <person name="Bruemmer F."/>
            <person name="Labrenz M."/>
            <person name="Spormann A.M."/>
            <person name="Op den Camp H."/>
            <person name="Overmann J."/>
            <person name="Amann R."/>
            <person name="Jetten M.S.M."/>
            <person name="Mascher T."/>
            <person name="Medema M.H."/>
            <person name="Devos D.P."/>
            <person name="Kaster A.-K."/>
            <person name="Ovreas L."/>
            <person name="Rohde M."/>
            <person name="Galperin M.Y."/>
            <person name="Jogler C."/>
        </authorList>
    </citation>
    <scope>NUCLEOTIDE SEQUENCE [LARGE SCALE GENOMIC DNA]</scope>
    <source>
        <strain evidence="1 2">Pla133</strain>
    </source>
</reference>
<dbReference type="AlphaFoldDB" id="A0A518BRP8"/>
<name>A0A518BRP8_9BACT</name>
<dbReference type="KEGG" id="pbap:Pla133_47690"/>
<evidence type="ECO:0000313" key="1">
    <source>
        <dbReference type="EMBL" id="QDU69648.1"/>
    </source>
</evidence>
<dbReference type="Proteomes" id="UP000316921">
    <property type="component" value="Chromosome"/>
</dbReference>
<accession>A0A518BRP8</accession>
<sequence length="182" mass="19463">MGGVYAFRESRNLLSLKPLDIVTALYLAGQELATALELSLSETKASVDRGVAAGILGPGVQPKAKPSVIRGALLEFLTHGARYAYFVSPGRVGRGLPTGRSAPPLSDLDQPGSDPPLVWADPDGEVRGQVIEPLYRTVPAIARKDPAMYELLALVDGVRCGATRERGLAVAELERRRLHDPN</sequence>
<evidence type="ECO:0000313" key="2">
    <source>
        <dbReference type="Proteomes" id="UP000316921"/>
    </source>
</evidence>
<gene>
    <name evidence="1" type="ORF">Pla133_47690</name>
</gene>
<dbReference type="EMBL" id="CP036287">
    <property type="protein sequence ID" value="QDU69648.1"/>
    <property type="molecule type" value="Genomic_DNA"/>
</dbReference>
<proteinExistence type="predicted"/>
<organism evidence="1 2">
    <name type="scientific">Engelhardtia mirabilis</name>
    <dbReference type="NCBI Taxonomy" id="2528011"/>
    <lineage>
        <taxon>Bacteria</taxon>
        <taxon>Pseudomonadati</taxon>
        <taxon>Planctomycetota</taxon>
        <taxon>Planctomycetia</taxon>
        <taxon>Planctomycetia incertae sedis</taxon>
        <taxon>Engelhardtia</taxon>
    </lineage>
</organism>
<protein>
    <submittedName>
        <fullName evidence="1">Uncharacterized protein</fullName>
    </submittedName>
</protein>